<evidence type="ECO:0000256" key="4">
    <source>
        <dbReference type="PROSITE-ProRule" id="PRU00335"/>
    </source>
</evidence>
<evidence type="ECO:0000256" key="2">
    <source>
        <dbReference type="ARBA" id="ARBA00023125"/>
    </source>
</evidence>
<dbReference type="SUPFAM" id="SSF48498">
    <property type="entry name" value="Tetracyclin repressor-like, C-terminal domain"/>
    <property type="match status" value="1"/>
</dbReference>
<dbReference type="GO" id="GO:0003677">
    <property type="term" value="F:DNA binding"/>
    <property type="evidence" value="ECO:0007669"/>
    <property type="project" value="UniProtKB-UniRule"/>
</dbReference>
<dbReference type="RefSeq" id="WP_282588951.1">
    <property type="nucleotide sequence ID" value="NZ_JAMOIM010000055.1"/>
</dbReference>
<keyword evidence="3" id="KW-0804">Transcription</keyword>
<reference evidence="6" key="1">
    <citation type="submission" date="2022-05" db="EMBL/GenBank/DDBJ databases">
        <authorList>
            <person name="Pankratov T."/>
        </authorList>
    </citation>
    <scope>NUCLEOTIDE SEQUENCE</scope>
    <source>
        <strain evidence="6">BP6-180914</strain>
    </source>
</reference>
<name>A0AA42CMD8_9HYPH</name>
<proteinExistence type="predicted"/>
<dbReference type="Gene3D" id="1.10.357.10">
    <property type="entry name" value="Tetracycline Repressor, domain 2"/>
    <property type="match status" value="1"/>
</dbReference>
<keyword evidence="2 4" id="KW-0238">DNA-binding</keyword>
<feature type="domain" description="HTH tetR-type" evidence="5">
    <location>
        <begin position="6"/>
        <end position="66"/>
    </location>
</feature>
<organism evidence="6 7">
    <name type="scientific">Lichenifustis flavocetrariae</name>
    <dbReference type="NCBI Taxonomy" id="2949735"/>
    <lineage>
        <taxon>Bacteria</taxon>
        <taxon>Pseudomonadati</taxon>
        <taxon>Pseudomonadota</taxon>
        <taxon>Alphaproteobacteria</taxon>
        <taxon>Hyphomicrobiales</taxon>
        <taxon>Lichenihabitantaceae</taxon>
        <taxon>Lichenifustis</taxon>
    </lineage>
</organism>
<protein>
    <submittedName>
        <fullName evidence="6">TetR family transcriptional regulator C-terminal domain-containing protein</fullName>
    </submittedName>
</protein>
<dbReference type="Pfam" id="PF00440">
    <property type="entry name" value="TetR_N"/>
    <property type="match status" value="1"/>
</dbReference>
<keyword evidence="7" id="KW-1185">Reference proteome</keyword>
<evidence type="ECO:0000313" key="6">
    <source>
        <dbReference type="EMBL" id="MCW6512574.1"/>
    </source>
</evidence>
<dbReference type="Pfam" id="PF16925">
    <property type="entry name" value="TetR_C_13"/>
    <property type="match status" value="1"/>
</dbReference>
<keyword evidence="1" id="KW-0805">Transcription regulation</keyword>
<evidence type="ECO:0000256" key="1">
    <source>
        <dbReference type="ARBA" id="ARBA00023015"/>
    </source>
</evidence>
<evidence type="ECO:0000313" key="7">
    <source>
        <dbReference type="Proteomes" id="UP001165667"/>
    </source>
</evidence>
<feature type="DNA-binding region" description="H-T-H motif" evidence="4">
    <location>
        <begin position="29"/>
        <end position="48"/>
    </location>
</feature>
<gene>
    <name evidence="6" type="ORF">M8523_32210</name>
</gene>
<dbReference type="SUPFAM" id="SSF46689">
    <property type="entry name" value="Homeodomain-like"/>
    <property type="match status" value="1"/>
</dbReference>
<accession>A0AA42CMD8</accession>
<dbReference type="InterPro" id="IPR001647">
    <property type="entry name" value="HTH_TetR"/>
</dbReference>
<evidence type="ECO:0000259" key="5">
    <source>
        <dbReference type="PROSITE" id="PS50977"/>
    </source>
</evidence>
<dbReference type="AlphaFoldDB" id="A0AA42CMD8"/>
<dbReference type="InterPro" id="IPR036271">
    <property type="entry name" value="Tet_transcr_reg_TetR-rel_C_sf"/>
</dbReference>
<comment type="caution">
    <text evidence="6">The sequence shown here is derived from an EMBL/GenBank/DDBJ whole genome shotgun (WGS) entry which is preliminary data.</text>
</comment>
<dbReference type="PROSITE" id="PS50977">
    <property type="entry name" value="HTH_TETR_2"/>
    <property type="match status" value="1"/>
</dbReference>
<sequence>MTARGAATRARIVEAAAGLIYDRGVGGTSLDDVMRASSTSKSQLYHYFADKDALIGAVIQAQTCRVLAFQATLLDHVETLAGLRGWRDAIVAATEAACGVGGCPLGTLGSELADRSENARALVAEGFQAWELRLASCLRRLREHGELDPGAEPNDLAASLIGALQGGLLLAQTTRTVRSLKLVLDMALEHVGSRAKAGVL</sequence>
<dbReference type="InterPro" id="IPR011075">
    <property type="entry name" value="TetR_C"/>
</dbReference>
<dbReference type="Proteomes" id="UP001165667">
    <property type="component" value="Unassembled WGS sequence"/>
</dbReference>
<dbReference type="InterPro" id="IPR009057">
    <property type="entry name" value="Homeodomain-like_sf"/>
</dbReference>
<dbReference type="PRINTS" id="PR00455">
    <property type="entry name" value="HTHTETR"/>
</dbReference>
<dbReference type="PANTHER" id="PTHR47506">
    <property type="entry name" value="TRANSCRIPTIONAL REGULATORY PROTEIN"/>
    <property type="match status" value="1"/>
</dbReference>
<evidence type="ECO:0000256" key="3">
    <source>
        <dbReference type="ARBA" id="ARBA00023163"/>
    </source>
</evidence>
<dbReference type="PANTHER" id="PTHR47506:SF6">
    <property type="entry name" value="HTH-TYPE TRANSCRIPTIONAL REPRESSOR NEMR"/>
    <property type="match status" value="1"/>
</dbReference>
<dbReference type="EMBL" id="JAMOIM010000055">
    <property type="protein sequence ID" value="MCW6512574.1"/>
    <property type="molecule type" value="Genomic_DNA"/>
</dbReference>